<feature type="transmembrane region" description="Helical" evidence="7">
    <location>
        <begin position="78"/>
        <end position="101"/>
    </location>
</feature>
<reference evidence="9 10" key="1">
    <citation type="submission" date="2017-06" db="EMBL/GenBank/DDBJ databases">
        <authorList>
            <consortium name="Pathogen Informatics"/>
        </authorList>
    </citation>
    <scope>NUCLEOTIDE SEQUENCE [LARGE SCALE GENOMIC DNA]</scope>
    <source>
        <strain evidence="9 10">NCTC13788</strain>
    </source>
</reference>
<name>A0A239SMT7_9STRE</name>
<keyword evidence="5 7" id="KW-1133">Transmembrane helix</keyword>
<keyword evidence="6 7" id="KW-0472">Membrane</keyword>
<feature type="transmembrane region" description="Helical" evidence="7">
    <location>
        <begin position="20"/>
        <end position="43"/>
    </location>
</feature>
<evidence type="ECO:0000256" key="4">
    <source>
        <dbReference type="ARBA" id="ARBA00022692"/>
    </source>
</evidence>
<dbReference type="OrthoDB" id="9810086at2"/>
<evidence type="ECO:0000256" key="5">
    <source>
        <dbReference type="ARBA" id="ARBA00022989"/>
    </source>
</evidence>
<organism evidence="9 10">
    <name type="scientific">Streptococcus merionis</name>
    <dbReference type="NCBI Taxonomy" id="400065"/>
    <lineage>
        <taxon>Bacteria</taxon>
        <taxon>Bacillati</taxon>
        <taxon>Bacillota</taxon>
        <taxon>Bacilli</taxon>
        <taxon>Lactobacillales</taxon>
        <taxon>Streptococcaceae</taxon>
        <taxon>Streptococcus</taxon>
    </lineage>
</organism>
<evidence type="ECO:0000313" key="9">
    <source>
        <dbReference type="EMBL" id="SNU86552.1"/>
    </source>
</evidence>
<dbReference type="Pfam" id="PF00528">
    <property type="entry name" value="BPD_transp_1"/>
    <property type="match status" value="1"/>
</dbReference>
<keyword evidence="2 7" id="KW-0813">Transport</keyword>
<comment type="subcellular location">
    <subcellularLocation>
        <location evidence="1 7">Cell membrane</location>
        <topology evidence="1 7">Multi-pass membrane protein</topology>
    </subcellularLocation>
</comment>
<dbReference type="InterPro" id="IPR000515">
    <property type="entry name" value="MetI-like"/>
</dbReference>
<gene>
    <name evidence="9" type="primary">ycjP_2</name>
    <name evidence="9" type="ORF">SAMEA4412692_00276</name>
</gene>
<dbReference type="GO" id="GO:0005886">
    <property type="term" value="C:plasma membrane"/>
    <property type="evidence" value="ECO:0007669"/>
    <property type="project" value="UniProtKB-SubCell"/>
</dbReference>
<dbReference type="SUPFAM" id="SSF161098">
    <property type="entry name" value="MetI-like"/>
    <property type="match status" value="1"/>
</dbReference>
<dbReference type="InterPro" id="IPR035906">
    <property type="entry name" value="MetI-like_sf"/>
</dbReference>
<evidence type="ECO:0000259" key="8">
    <source>
        <dbReference type="PROSITE" id="PS50928"/>
    </source>
</evidence>
<dbReference type="CDD" id="cd06261">
    <property type="entry name" value="TM_PBP2"/>
    <property type="match status" value="1"/>
</dbReference>
<dbReference type="Gene3D" id="1.10.3720.10">
    <property type="entry name" value="MetI-like"/>
    <property type="match status" value="1"/>
</dbReference>
<dbReference type="eggNOG" id="COG0395">
    <property type="taxonomic scope" value="Bacteria"/>
</dbReference>
<evidence type="ECO:0000256" key="3">
    <source>
        <dbReference type="ARBA" id="ARBA00022475"/>
    </source>
</evidence>
<protein>
    <submittedName>
        <fullName evidence="9">Sugar ABC transporter permease</fullName>
    </submittedName>
</protein>
<feature type="transmembrane region" description="Helical" evidence="7">
    <location>
        <begin position="199"/>
        <end position="221"/>
    </location>
</feature>
<dbReference type="PROSITE" id="PS50928">
    <property type="entry name" value="ABC_TM1"/>
    <property type="match status" value="1"/>
</dbReference>
<feature type="transmembrane region" description="Helical" evidence="7">
    <location>
        <begin position="259"/>
        <end position="279"/>
    </location>
</feature>
<proteinExistence type="inferred from homology"/>
<keyword evidence="3" id="KW-1003">Cell membrane</keyword>
<evidence type="ECO:0000256" key="1">
    <source>
        <dbReference type="ARBA" id="ARBA00004651"/>
    </source>
</evidence>
<dbReference type="PANTHER" id="PTHR43744">
    <property type="entry name" value="ABC TRANSPORTER PERMEASE PROTEIN MG189-RELATED-RELATED"/>
    <property type="match status" value="1"/>
</dbReference>
<dbReference type="Proteomes" id="UP000215185">
    <property type="component" value="Chromosome 1"/>
</dbReference>
<dbReference type="RefSeq" id="WP_018373174.1">
    <property type="nucleotide sequence ID" value="NZ_LT906439.1"/>
</dbReference>
<dbReference type="PANTHER" id="PTHR43744:SF9">
    <property type="entry name" value="POLYGALACTURONAN_RHAMNOGALACTURONAN TRANSPORT SYSTEM PERMEASE PROTEIN YTCP"/>
    <property type="match status" value="1"/>
</dbReference>
<evidence type="ECO:0000256" key="6">
    <source>
        <dbReference type="ARBA" id="ARBA00023136"/>
    </source>
</evidence>
<evidence type="ECO:0000256" key="7">
    <source>
        <dbReference type="RuleBase" id="RU363032"/>
    </source>
</evidence>
<dbReference type="AlphaFoldDB" id="A0A239SMT7"/>
<feature type="transmembrane region" description="Helical" evidence="7">
    <location>
        <begin position="113"/>
        <end position="135"/>
    </location>
</feature>
<feature type="transmembrane region" description="Helical" evidence="7">
    <location>
        <begin position="141"/>
        <end position="161"/>
    </location>
</feature>
<feature type="domain" description="ABC transmembrane type-1" evidence="8">
    <location>
        <begin position="78"/>
        <end position="279"/>
    </location>
</feature>
<evidence type="ECO:0000256" key="2">
    <source>
        <dbReference type="ARBA" id="ARBA00022448"/>
    </source>
</evidence>
<dbReference type="KEGG" id="smen:SAMEA4412692_0276"/>
<dbReference type="STRING" id="1123308.GCA_000380085_00605"/>
<keyword evidence="10" id="KW-1185">Reference proteome</keyword>
<sequence>MNSNQRFNTSLGRVFDVFNIIILGIIALAMLLPFIYVIAGSFATEMELSTRSFFLWPREFTLDSYNYVLQTKTILKSLFTTIGITVVGTFVQLAFTFTMAYPLSRKYLPGRTIVLNMIVFAMLFSGGMVPTFLVVKSLGLLNSYWALILPIAISPFNLMIIKNNFQSLPSELEEAARMDGCSDIGIFWKIMLPLSKPTIATFTLFYAVGIWNDFMSSLLYISDSSKWPIQLLLRQITMSSSGANALATMDSTYVAPEQGIKFVVIVIATVPILLVYPFLQKYFTKGILIGSVKG</sequence>
<accession>A0A239SMT7</accession>
<evidence type="ECO:0000313" key="10">
    <source>
        <dbReference type="Proteomes" id="UP000215185"/>
    </source>
</evidence>
<dbReference type="EMBL" id="LT906439">
    <property type="protein sequence ID" value="SNU86552.1"/>
    <property type="molecule type" value="Genomic_DNA"/>
</dbReference>
<keyword evidence="4 7" id="KW-0812">Transmembrane</keyword>
<comment type="similarity">
    <text evidence="7">Belongs to the binding-protein-dependent transport system permease family.</text>
</comment>
<dbReference type="GO" id="GO:0055085">
    <property type="term" value="P:transmembrane transport"/>
    <property type="evidence" value="ECO:0007669"/>
    <property type="project" value="InterPro"/>
</dbReference>